<organism evidence="2 3">
    <name type="scientific">Nonomuraea endophytica</name>
    <dbReference type="NCBI Taxonomy" id="714136"/>
    <lineage>
        <taxon>Bacteria</taxon>
        <taxon>Bacillati</taxon>
        <taxon>Actinomycetota</taxon>
        <taxon>Actinomycetes</taxon>
        <taxon>Streptosporangiales</taxon>
        <taxon>Streptosporangiaceae</taxon>
        <taxon>Nonomuraea</taxon>
    </lineage>
</organism>
<sequence>MSEFLQAVLGFPTILFSFLLVIVVAYWVIALTGLLDLDDVDASWLGLAGAPAGVTLSIVITLGWLLSLVGGQLVSAVHLQIAVLIVALAGGWLGARLLVVPLRRLYPDERGPSRHDFVGRHCVIRTGQVTADFGQAEVTAADGSSAVVQVRTTGDDRLARGDNALIFDYSSSGEFFLVMPYERDH</sequence>
<dbReference type="RefSeq" id="WP_184959263.1">
    <property type="nucleotide sequence ID" value="NZ_JACHIN010000001.1"/>
</dbReference>
<comment type="caution">
    <text evidence="2">The sequence shown here is derived from an EMBL/GenBank/DDBJ whole genome shotgun (WGS) entry which is preliminary data.</text>
</comment>
<feature type="transmembrane region" description="Helical" evidence="1">
    <location>
        <begin position="14"/>
        <end position="37"/>
    </location>
</feature>
<name>A0A7W7ZYE0_9ACTN</name>
<feature type="transmembrane region" description="Helical" evidence="1">
    <location>
        <begin position="44"/>
        <end position="65"/>
    </location>
</feature>
<dbReference type="AlphaFoldDB" id="A0A7W7ZYE0"/>
<keyword evidence="1" id="KW-1133">Transmembrane helix</keyword>
<dbReference type="EMBL" id="JACHIN010000001">
    <property type="protein sequence ID" value="MBB5076126.1"/>
    <property type="molecule type" value="Genomic_DNA"/>
</dbReference>
<evidence type="ECO:0000313" key="2">
    <source>
        <dbReference type="EMBL" id="MBB5076126.1"/>
    </source>
</evidence>
<evidence type="ECO:0000256" key="1">
    <source>
        <dbReference type="SAM" id="Phobius"/>
    </source>
</evidence>
<protein>
    <recommendedName>
        <fullName evidence="4">DUF1449 family protein</fullName>
    </recommendedName>
</protein>
<gene>
    <name evidence="2" type="ORF">HNR40_001572</name>
</gene>
<evidence type="ECO:0000313" key="3">
    <source>
        <dbReference type="Proteomes" id="UP000568380"/>
    </source>
</evidence>
<keyword evidence="1" id="KW-0812">Transmembrane</keyword>
<proteinExistence type="predicted"/>
<dbReference type="Proteomes" id="UP000568380">
    <property type="component" value="Unassembled WGS sequence"/>
</dbReference>
<reference evidence="2 3" key="1">
    <citation type="submission" date="2020-08" db="EMBL/GenBank/DDBJ databases">
        <title>Genomic Encyclopedia of Type Strains, Phase IV (KMG-IV): sequencing the most valuable type-strain genomes for metagenomic binning, comparative biology and taxonomic classification.</title>
        <authorList>
            <person name="Goeker M."/>
        </authorList>
    </citation>
    <scope>NUCLEOTIDE SEQUENCE [LARGE SCALE GENOMIC DNA]</scope>
    <source>
        <strain evidence="2 3">DSM 45385</strain>
    </source>
</reference>
<evidence type="ECO:0008006" key="4">
    <source>
        <dbReference type="Google" id="ProtNLM"/>
    </source>
</evidence>
<keyword evidence="1" id="KW-0472">Membrane</keyword>
<keyword evidence="3" id="KW-1185">Reference proteome</keyword>
<feature type="transmembrane region" description="Helical" evidence="1">
    <location>
        <begin position="77"/>
        <end position="99"/>
    </location>
</feature>
<accession>A0A7W7ZYE0</accession>